<keyword evidence="2" id="KW-0808">Transferase</keyword>
<proteinExistence type="predicted"/>
<reference evidence="2 3" key="1">
    <citation type="submission" date="2011-04" db="EMBL/GenBank/DDBJ databases">
        <authorList>
            <person name="Muzny D."/>
            <person name="Qin X."/>
            <person name="Deng J."/>
            <person name="Jiang H."/>
            <person name="Liu Y."/>
            <person name="Qu J."/>
            <person name="Song X.-Z."/>
            <person name="Zhang L."/>
            <person name="Thornton R."/>
            <person name="Coyle M."/>
            <person name="Francisco L."/>
            <person name="Jackson L."/>
            <person name="Javaid M."/>
            <person name="Korchina V."/>
            <person name="Kovar C."/>
            <person name="Mata R."/>
            <person name="Mathew T."/>
            <person name="Ngo R."/>
            <person name="Nguyen L."/>
            <person name="Nguyen N."/>
            <person name="Okwuonu G."/>
            <person name="Ongeri F."/>
            <person name="Pham C."/>
            <person name="Simmons D."/>
            <person name="Wilczek-Boney K."/>
            <person name="Hale W."/>
            <person name="Jakkamsetti A."/>
            <person name="Pham P."/>
            <person name="Ruth R."/>
            <person name="San Lucas F."/>
            <person name="Warren J."/>
            <person name="Zhang J."/>
            <person name="Zhao Z."/>
            <person name="Zhou C."/>
            <person name="Zhu D."/>
            <person name="Lee S."/>
            <person name="Bess C."/>
            <person name="Blankenburg K."/>
            <person name="Forbes L."/>
            <person name="Fu Q."/>
            <person name="Gubbala S."/>
            <person name="Hirani K."/>
            <person name="Jayaseelan J.C."/>
            <person name="Lara F."/>
            <person name="Munidasa M."/>
            <person name="Palculict T."/>
            <person name="Patil S."/>
            <person name="Pu L.-L."/>
            <person name="Saada N."/>
            <person name="Tang L."/>
            <person name="Weissenberger G."/>
            <person name="Zhu Y."/>
            <person name="Hemphill L."/>
            <person name="Shang Y."/>
            <person name="Youmans B."/>
            <person name="Ayvaz T."/>
            <person name="Ross M."/>
            <person name="Santibanez J."/>
            <person name="Aqrawi P."/>
            <person name="Gross S."/>
            <person name="Joshi V."/>
            <person name="Fowler G."/>
            <person name="Nazareth L."/>
            <person name="Reid J."/>
            <person name="Worley K."/>
            <person name="Petrosino J."/>
            <person name="Highlander S."/>
            <person name="Gibbs R."/>
        </authorList>
    </citation>
    <scope>NUCLEOTIDE SEQUENCE [LARGE SCALE GENOMIC DNA]</scope>
    <source>
        <strain evidence="2 3">DSM 3688</strain>
    </source>
</reference>
<dbReference type="GO" id="GO:0004673">
    <property type="term" value="F:protein histidine kinase activity"/>
    <property type="evidence" value="ECO:0007669"/>
    <property type="project" value="UniProtKB-EC"/>
</dbReference>
<keyword evidence="1" id="KW-0472">Membrane</keyword>
<name>F9D782_PREDD</name>
<sequence length="61" mass="7169">METMVAFLLRAFLFIVYGMAIVAIPFALFKLFRMFYLMCKPGKRNAGSGLPWWVIWPTIRH</sequence>
<protein>
    <submittedName>
        <fullName evidence="2">Sensor histidine kinase</fullName>
        <ecNumber evidence="2">2.7.13.3</ecNumber>
    </submittedName>
</protein>
<dbReference type="EMBL" id="AFPW01000053">
    <property type="protein sequence ID" value="EGQ11448.1"/>
    <property type="molecule type" value="Genomic_DNA"/>
</dbReference>
<keyword evidence="2" id="KW-0418">Kinase</keyword>
<dbReference type="EC" id="2.7.13.3" evidence="2"/>
<dbReference type="RefSeq" id="WP_005847849.1">
    <property type="nucleotide sequence ID" value="NC_019968.1"/>
</dbReference>
<keyword evidence="1" id="KW-0812">Transmembrane</keyword>
<gene>
    <name evidence="2" type="ORF">HMPREF9136_2710</name>
</gene>
<accession>F9D782</accession>
<feature type="transmembrane region" description="Helical" evidence="1">
    <location>
        <begin position="6"/>
        <end position="29"/>
    </location>
</feature>
<dbReference type="AlphaFoldDB" id="F9D782"/>
<keyword evidence="1" id="KW-1133">Transmembrane helix</keyword>
<comment type="caution">
    <text evidence="2">The sequence shown here is derived from an EMBL/GenBank/DDBJ whole genome shotgun (WGS) entry which is preliminary data.</text>
</comment>
<organism evidence="2 3">
    <name type="scientific">Prevotella dentalis (strain ATCC 49559 / DSM 3688 / JCM 13448 / NCTC 12043 / ES 2772)</name>
    <name type="common">Mitsuokella dentalis</name>
    <dbReference type="NCBI Taxonomy" id="908937"/>
    <lineage>
        <taxon>Bacteria</taxon>
        <taxon>Pseudomonadati</taxon>
        <taxon>Bacteroidota</taxon>
        <taxon>Bacteroidia</taxon>
        <taxon>Bacteroidales</taxon>
        <taxon>Prevotellaceae</taxon>
        <taxon>Prevotella</taxon>
    </lineage>
</organism>
<evidence type="ECO:0000313" key="3">
    <source>
        <dbReference type="Proteomes" id="UP000007820"/>
    </source>
</evidence>
<dbReference type="Proteomes" id="UP000007820">
    <property type="component" value="Unassembled WGS sequence"/>
</dbReference>
<evidence type="ECO:0000313" key="2">
    <source>
        <dbReference type="EMBL" id="EGQ11448.1"/>
    </source>
</evidence>
<evidence type="ECO:0000256" key="1">
    <source>
        <dbReference type="SAM" id="Phobius"/>
    </source>
</evidence>